<dbReference type="SUPFAM" id="SSF46785">
    <property type="entry name" value="Winged helix' DNA-binding domain"/>
    <property type="match status" value="1"/>
</dbReference>
<accession>A0A5C4J123</accession>
<feature type="region of interest" description="Disordered" evidence="1">
    <location>
        <begin position="52"/>
        <end position="77"/>
    </location>
</feature>
<dbReference type="Gene3D" id="1.10.10.10">
    <property type="entry name" value="Winged helix-like DNA-binding domain superfamily/Winged helix DNA-binding domain"/>
    <property type="match status" value="1"/>
</dbReference>
<organism evidence="3 4">
    <name type="scientific">Actinomadura soli</name>
    <dbReference type="NCBI Taxonomy" id="2508997"/>
    <lineage>
        <taxon>Bacteria</taxon>
        <taxon>Bacillati</taxon>
        <taxon>Actinomycetota</taxon>
        <taxon>Actinomycetes</taxon>
        <taxon>Streptosporangiales</taxon>
        <taxon>Thermomonosporaceae</taxon>
        <taxon>Actinomadura</taxon>
    </lineage>
</organism>
<gene>
    <name evidence="3" type="ORF">ETD83_35720</name>
</gene>
<dbReference type="OrthoDB" id="9789529at2"/>
<dbReference type="GO" id="GO:0003700">
    <property type="term" value="F:DNA-binding transcription factor activity"/>
    <property type="evidence" value="ECO:0007669"/>
    <property type="project" value="InterPro"/>
</dbReference>
<feature type="domain" description="HTH lysR-type" evidence="2">
    <location>
        <begin position="6"/>
        <end position="44"/>
    </location>
</feature>
<dbReference type="PRINTS" id="PR00039">
    <property type="entry name" value="HTHLYSR"/>
</dbReference>
<dbReference type="RefSeq" id="WP_138649626.1">
    <property type="nucleotide sequence ID" value="NZ_VCKW01000298.1"/>
</dbReference>
<feature type="compositionally biased region" description="Basic residues" evidence="1">
    <location>
        <begin position="59"/>
        <end position="70"/>
    </location>
</feature>
<evidence type="ECO:0000259" key="2">
    <source>
        <dbReference type="PROSITE" id="PS50931"/>
    </source>
</evidence>
<dbReference type="InterPro" id="IPR036390">
    <property type="entry name" value="WH_DNA-bd_sf"/>
</dbReference>
<dbReference type="InterPro" id="IPR036388">
    <property type="entry name" value="WH-like_DNA-bd_sf"/>
</dbReference>
<comment type="caution">
    <text evidence="3">The sequence shown here is derived from an EMBL/GenBank/DDBJ whole genome shotgun (WGS) entry which is preliminary data.</text>
</comment>
<keyword evidence="4" id="KW-1185">Reference proteome</keyword>
<protein>
    <submittedName>
        <fullName evidence="3">LysR family transcriptional regulator</fullName>
    </submittedName>
</protein>
<sequence>MDLGRLSTDALASFAVFADHLNFTRAAEELHISQPALHVKVRKLADTLGRPPCSSAGVSRRRSPRPRPRGCTRCCPG</sequence>
<evidence type="ECO:0000313" key="4">
    <source>
        <dbReference type="Proteomes" id="UP000309174"/>
    </source>
</evidence>
<dbReference type="PROSITE" id="PS50931">
    <property type="entry name" value="HTH_LYSR"/>
    <property type="match status" value="1"/>
</dbReference>
<name>A0A5C4J123_9ACTN</name>
<evidence type="ECO:0000313" key="3">
    <source>
        <dbReference type="EMBL" id="TMQ90362.1"/>
    </source>
</evidence>
<dbReference type="Pfam" id="PF00126">
    <property type="entry name" value="HTH_1"/>
    <property type="match status" value="1"/>
</dbReference>
<evidence type="ECO:0000256" key="1">
    <source>
        <dbReference type="SAM" id="MobiDB-lite"/>
    </source>
</evidence>
<proteinExistence type="predicted"/>
<dbReference type="InterPro" id="IPR000847">
    <property type="entry name" value="LysR_HTH_N"/>
</dbReference>
<dbReference type="Proteomes" id="UP000309174">
    <property type="component" value="Unassembled WGS sequence"/>
</dbReference>
<reference evidence="3 4" key="1">
    <citation type="submission" date="2019-05" db="EMBL/GenBank/DDBJ databases">
        <title>Draft genome sequence of Actinomadura sp. 14C53.</title>
        <authorList>
            <person name="Saricaoglu S."/>
            <person name="Isik K."/>
        </authorList>
    </citation>
    <scope>NUCLEOTIDE SEQUENCE [LARGE SCALE GENOMIC DNA]</scope>
    <source>
        <strain evidence="3 4">14C53</strain>
    </source>
</reference>
<dbReference type="EMBL" id="VCKW01000298">
    <property type="protein sequence ID" value="TMQ90362.1"/>
    <property type="molecule type" value="Genomic_DNA"/>
</dbReference>
<dbReference type="AlphaFoldDB" id="A0A5C4J123"/>